<evidence type="ECO:0000256" key="2">
    <source>
        <dbReference type="ARBA" id="ARBA00022692"/>
    </source>
</evidence>
<dbReference type="OMA" id="MHENRIE"/>
<dbReference type="Gramene" id="OIW03048">
    <property type="protein sequence ID" value="OIW03048"/>
    <property type="gene ID" value="TanjilG_20976"/>
</dbReference>
<feature type="repeat" description="PPR" evidence="6">
    <location>
        <begin position="204"/>
        <end position="238"/>
    </location>
</feature>
<dbReference type="EMBL" id="CM007370">
    <property type="protein sequence ID" value="OIW03048.1"/>
    <property type="molecule type" value="Genomic_DNA"/>
</dbReference>
<gene>
    <name evidence="8" type="ORF">TanjilG_20976</name>
</gene>
<evidence type="ECO:0000256" key="6">
    <source>
        <dbReference type="PROSITE-ProRule" id="PRU00708"/>
    </source>
</evidence>
<dbReference type="PROSITE" id="PS51375">
    <property type="entry name" value="PPR"/>
    <property type="match status" value="9"/>
</dbReference>
<dbReference type="Gene3D" id="1.25.40.10">
    <property type="entry name" value="Tetratricopeptide repeat domain"/>
    <property type="match status" value="4"/>
</dbReference>
<dbReference type="SUPFAM" id="SSF81901">
    <property type="entry name" value="HCP-like"/>
    <property type="match status" value="1"/>
</dbReference>
<dbReference type="AlphaFoldDB" id="A0A1J7GR86"/>
<feature type="repeat" description="PPR" evidence="6">
    <location>
        <begin position="274"/>
        <end position="308"/>
    </location>
</feature>
<feature type="repeat" description="PPR" evidence="6">
    <location>
        <begin position="309"/>
        <end position="343"/>
    </location>
</feature>
<evidence type="ECO:0000256" key="3">
    <source>
        <dbReference type="ARBA" id="ARBA00022737"/>
    </source>
</evidence>
<evidence type="ECO:0000256" key="1">
    <source>
        <dbReference type="ARBA" id="ARBA00004141"/>
    </source>
</evidence>
<feature type="transmembrane region" description="Helical" evidence="7">
    <location>
        <begin position="602"/>
        <end position="621"/>
    </location>
</feature>
<keyword evidence="2 7" id="KW-0812">Transmembrane</keyword>
<protein>
    <submittedName>
        <fullName evidence="8">Uncharacterized protein</fullName>
    </submittedName>
</protein>
<accession>A0A1J7GR86</accession>
<dbReference type="Pfam" id="PF13041">
    <property type="entry name" value="PPR_2"/>
    <property type="match status" value="4"/>
</dbReference>
<dbReference type="GO" id="GO:0016020">
    <property type="term" value="C:membrane"/>
    <property type="evidence" value="ECO:0007669"/>
    <property type="project" value="UniProtKB-SubCell"/>
</dbReference>
<evidence type="ECO:0000313" key="8">
    <source>
        <dbReference type="EMBL" id="OIW03048.1"/>
    </source>
</evidence>
<feature type="transmembrane region" description="Helical" evidence="7">
    <location>
        <begin position="805"/>
        <end position="824"/>
    </location>
</feature>
<comment type="subcellular location">
    <subcellularLocation>
        <location evidence="1">Membrane</location>
        <topology evidence="1">Multi-pass membrane protein</topology>
    </subcellularLocation>
</comment>
<feature type="repeat" description="PPR" evidence="6">
    <location>
        <begin position="169"/>
        <end position="203"/>
    </location>
</feature>
<dbReference type="Pfam" id="PF01535">
    <property type="entry name" value="PPR"/>
    <property type="match status" value="1"/>
</dbReference>
<evidence type="ECO:0000256" key="5">
    <source>
        <dbReference type="ARBA" id="ARBA00023136"/>
    </source>
</evidence>
<dbReference type="Proteomes" id="UP000188354">
    <property type="component" value="Chromosome LG10"/>
</dbReference>
<evidence type="ECO:0000256" key="4">
    <source>
        <dbReference type="ARBA" id="ARBA00022989"/>
    </source>
</evidence>
<reference evidence="8 9" key="1">
    <citation type="journal article" date="2017" name="Plant Biotechnol. J.">
        <title>A comprehensive draft genome sequence for lupin (Lupinus angustifolius), an emerging health food: insights into plant-microbe interactions and legume evolution.</title>
        <authorList>
            <person name="Hane J.K."/>
            <person name="Ming Y."/>
            <person name="Kamphuis L.G."/>
            <person name="Nelson M.N."/>
            <person name="Garg G."/>
            <person name="Atkins C.A."/>
            <person name="Bayer P.E."/>
            <person name="Bravo A."/>
            <person name="Bringans S."/>
            <person name="Cannon S."/>
            <person name="Edwards D."/>
            <person name="Foley R."/>
            <person name="Gao L.L."/>
            <person name="Harrison M.J."/>
            <person name="Huang W."/>
            <person name="Hurgobin B."/>
            <person name="Li S."/>
            <person name="Liu C.W."/>
            <person name="McGrath A."/>
            <person name="Morahan G."/>
            <person name="Murray J."/>
            <person name="Weller J."/>
            <person name="Jian J."/>
            <person name="Singh K.B."/>
        </authorList>
    </citation>
    <scope>NUCLEOTIDE SEQUENCE [LARGE SCALE GENOMIC DNA]</scope>
    <source>
        <strain evidence="9">cv. Tanjil</strain>
        <tissue evidence="8">Whole plant</tissue>
    </source>
</reference>
<dbReference type="PANTHER" id="PTHR47931:SF1">
    <property type="entry name" value="PPR CONTAINING PLANT-LIKE PROTEIN"/>
    <property type="match status" value="1"/>
</dbReference>
<feature type="transmembrane region" description="Helical" evidence="7">
    <location>
        <begin position="778"/>
        <end position="798"/>
    </location>
</feature>
<feature type="repeat" description="PPR" evidence="6">
    <location>
        <begin position="379"/>
        <end position="413"/>
    </location>
</feature>
<evidence type="ECO:0000313" key="9">
    <source>
        <dbReference type="Proteomes" id="UP000188354"/>
    </source>
</evidence>
<dbReference type="PANTHER" id="PTHR47931">
    <property type="entry name" value="OS01G0228400 PROTEIN"/>
    <property type="match status" value="1"/>
</dbReference>
<feature type="transmembrane region" description="Helical" evidence="7">
    <location>
        <begin position="573"/>
        <end position="596"/>
    </location>
</feature>
<feature type="repeat" description="PPR" evidence="6">
    <location>
        <begin position="63"/>
        <end position="97"/>
    </location>
</feature>
<keyword evidence="3" id="KW-0677">Repeat</keyword>
<organism evidence="8 9">
    <name type="scientific">Lupinus angustifolius</name>
    <name type="common">Narrow-leaved blue lupine</name>
    <dbReference type="NCBI Taxonomy" id="3871"/>
    <lineage>
        <taxon>Eukaryota</taxon>
        <taxon>Viridiplantae</taxon>
        <taxon>Streptophyta</taxon>
        <taxon>Embryophyta</taxon>
        <taxon>Tracheophyta</taxon>
        <taxon>Spermatophyta</taxon>
        <taxon>Magnoliopsida</taxon>
        <taxon>eudicotyledons</taxon>
        <taxon>Gunneridae</taxon>
        <taxon>Pentapetalae</taxon>
        <taxon>rosids</taxon>
        <taxon>fabids</taxon>
        <taxon>Fabales</taxon>
        <taxon>Fabaceae</taxon>
        <taxon>Papilionoideae</taxon>
        <taxon>50 kb inversion clade</taxon>
        <taxon>genistoids sensu lato</taxon>
        <taxon>core genistoids</taxon>
        <taxon>Genisteae</taxon>
        <taxon>Lupinus</taxon>
    </lineage>
</organism>
<dbReference type="InterPro" id="IPR002781">
    <property type="entry name" value="TM_pro_TauE-like"/>
</dbReference>
<feature type="transmembrane region" description="Helical" evidence="7">
    <location>
        <begin position="496"/>
        <end position="521"/>
    </location>
</feature>
<dbReference type="Pfam" id="PF01925">
    <property type="entry name" value="TauE"/>
    <property type="match status" value="2"/>
</dbReference>
<keyword evidence="4 7" id="KW-1133">Transmembrane helix</keyword>
<dbReference type="NCBIfam" id="TIGR00756">
    <property type="entry name" value="PPR"/>
    <property type="match status" value="7"/>
</dbReference>
<feature type="transmembrane region" description="Helical" evidence="7">
    <location>
        <begin position="737"/>
        <end position="766"/>
    </location>
</feature>
<feature type="repeat" description="PPR" evidence="6">
    <location>
        <begin position="98"/>
        <end position="132"/>
    </location>
</feature>
<feature type="repeat" description="PPR" evidence="6">
    <location>
        <begin position="134"/>
        <end position="168"/>
    </location>
</feature>
<evidence type="ECO:0000256" key="7">
    <source>
        <dbReference type="SAM" id="Phobius"/>
    </source>
</evidence>
<keyword evidence="5 7" id="KW-0472">Membrane</keyword>
<keyword evidence="9" id="KW-1185">Reference proteome</keyword>
<sequence>MNIMIDKGKPEEANVIFENLIEGGHQPSLVTYTTVLNAFTIQKCFKPIQSIVSQMKEKEIQPDSVFFNALINAFAESGNMEDAMKAFQNMKESGLRPSTSTYNTLIKGYGIAGKPDESMKLLELMLTDGNVKPNLKTYNLLIRAWCKLQKMFKAWNILYKMSASGMKPDAVTFNTIATAYAQNGETIQAEALILEMQRNGLEPNERTCTIIMCGYCREGKMKEAMRFVHRMKDLGLQPNLVDFNSLVNGFVDVMDIDGIDEVLKLMGEFQIQPDLISYSTIMNAWSQAGYLEKCREVFNDMLKSGVEPDAHVYGILAKGYVRTQETEKAEELLTAMVKPGVRPTVVTFTTVISGWCSAGRMEDAMRVFDKMCESGISPNLNTFETLIWGYAEARQPSKAEGILKIMEDFRVVPKKSTMLLVAEAWCLAGLAEEANRVLSSVKTKQMSNSIEEEENIQSEEGLKNIKEKSYTSAPLDLVKDFPLCAKNSFNVSMDMVFGWQIVFGTIIGFCGAAFGSVGGVGGGGIFVPTLSLVIGFDPKSATALSKCMIMGAALSTVYYNLKLRHPTLNMPIIDYDLALLIQPMLMLGISIGVIFNLVFPDWMVTILLIVLFFGTSTKAFFKGVETWQKETIMKKEAARRLESNDSSGEVEYRPIPSGPNNGIANEKEKHEVTVLENVYWKEFGLLVFVWVAFLALQVSKIPISVGVSTYEAVSLYNGRRMISSIENGGGNYSVLQLVIYCLLGVLAGIVGGLLGLGGGFIMGPLFLELGVPPQVSSATATFAMTFSSSMSVVEYYLLKRFPVPYAIYLTLVATIAALVGQHIVRKLIILFGRASLIIFILAFTIFISAITLGGVGIVAMVKKIENNEYMGFDNLCKYG</sequence>
<feature type="repeat" description="PPR" evidence="6">
    <location>
        <begin position="344"/>
        <end position="378"/>
    </location>
</feature>
<proteinExistence type="predicted"/>
<feature type="transmembrane region" description="Helical" evidence="7">
    <location>
        <begin position="541"/>
        <end position="561"/>
    </location>
</feature>
<name>A0A1J7GR86_LUPAN</name>
<feature type="transmembrane region" description="Helical" evidence="7">
    <location>
        <begin position="836"/>
        <end position="861"/>
    </location>
</feature>
<dbReference type="InterPro" id="IPR002885">
    <property type="entry name" value="PPR_rpt"/>
</dbReference>
<dbReference type="InterPro" id="IPR011990">
    <property type="entry name" value="TPR-like_helical_dom_sf"/>
</dbReference>